<dbReference type="Gramene" id="OGLUM10G02900.1">
    <property type="protein sequence ID" value="OGLUM10G02900.1"/>
    <property type="gene ID" value="OGLUM10G02900"/>
</dbReference>
<sequence length="118" mass="12755">MAARGGCGKAPVTFGRRPQCRTVRGRAAPHGRHGRTRELGDGLSTSTSMGGALELGLGMEESWERGITEGRRIDEVRCRGGGAEKKLQHAPKVFDEILASNNNHNIQHDAKVLKSLKV</sequence>
<reference evidence="2" key="1">
    <citation type="submission" date="2015-04" db="UniProtKB">
        <authorList>
            <consortium name="EnsemblPlants"/>
        </authorList>
    </citation>
    <scope>IDENTIFICATION</scope>
</reference>
<feature type="compositionally biased region" description="Basic residues" evidence="1">
    <location>
        <begin position="23"/>
        <end position="35"/>
    </location>
</feature>
<dbReference type="Proteomes" id="UP000026961">
    <property type="component" value="Chromosome 10"/>
</dbReference>
<protein>
    <submittedName>
        <fullName evidence="2">Uncharacterized protein</fullName>
    </submittedName>
</protein>
<evidence type="ECO:0000313" key="2">
    <source>
        <dbReference type="EnsemblPlants" id="OGLUM10G02900.1"/>
    </source>
</evidence>
<organism evidence="2">
    <name type="scientific">Oryza glumipatula</name>
    <dbReference type="NCBI Taxonomy" id="40148"/>
    <lineage>
        <taxon>Eukaryota</taxon>
        <taxon>Viridiplantae</taxon>
        <taxon>Streptophyta</taxon>
        <taxon>Embryophyta</taxon>
        <taxon>Tracheophyta</taxon>
        <taxon>Spermatophyta</taxon>
        <taxon>Magnoliopsida</taxon>
        <taxon>Liliopsida</taxon>
        <taxon>Poales</taxon>
        <taxon>Poaceae</taxon>
        <taxon>BOP clade</taxon>
        <taxon>Oryzoideae</taxon>
        <taxon>Oryzeae</taxon>
        <taxon>Oryzinae</taxon>
        <taxon>Oryza</taxon>
    </lineage>
</organism>
<evidence type="ECO:0000313" key="3">
    <source>
        <dbReference type="Proteomes" id="UP000026961"/>
    </source>
</evidence>
<evidence type="ECO:0000256" key="1">
    <source>
        <dbReference type="SAM" id="MobiDB-lite"/>
    </source>
</evidence>
<feature type="region of interest" description="Disordered" evidence="1">
    <location>
        <begin position="1"/>
        <end position="50"/>
    </location>
</feature>
<dbReference type="EnsemblPlants" id="OGLUM10G02900.1">
    <property type="protein sequence ID" value="OGLUM10G02900.1"/>
    <property type="gene ID" value="OGLUM10G02900"/>
</dbReference>
<proteinExistence type="predicted"/>
<accession>A0A0E0B820</accession>
<dbReference type="AlphaFoldDB" id="A0A0E0B820"/>
<keyword evidence="3" id="KW-1185">Reference proteome</keyword>
<dbReference type="HOGENOM" id="CLU_2076743_0_0_1"/>
<name>A0A0E0B820_9ORYZ</name>
<reference evidence="2" key="2">
    <citation type="submission" date="2018-05" db="EMBL/GenBank/DDBJ databases">
        <title>OgluRS3 (Oryza glumaepatula Reference Sequence Version 3).</title>
        <authorList>
            <person name="Zhang J."/>
            <person name="Kudrna D."/>
            <person name="Lee S."/>
            <person name="Talag J."/>
            <person name="Welchert J."/>
            <person name="Wing R.A."/>
        </authorList>
    </citation>
    <scope>NUCLEOTIDE SEQUENCE [LARGE SCALE GENOMIC DNA]</scope>
</reference>